<feature type="region of interest" description="Disordered" evidence="1">
    <location>
        <begin position="51"/>
        <end position="79"/>
    </location>
</feature>
<evidence type="ECO:0000256" key="1">
    <source>
        <dbReference type="SAM" id="MobiDB-lite"/>
    </source>
</evidence>
<organism evidence="2 3">
    <name type="scientific">Ilyodon furcidens</name>
    <name type="common">goldbreast splitfin</name>
    <dbReference type="NCBI Taxonomy" id="33524"/>
    <lineage>
        <taxon>Eukaryota</taxon>
        <taxon>Metazoa</taxon>
        <taxon>Chordata</taxon>
        <taxon>Craniata</taxon>
        <taxon>Vertebrata</taxon>
        <taxon>Euteleostomi</taxon>
        <taxon>Actinopterygii</taxon>
        <taxon>Neopterygii</taxon>
        <taxon>Teleostei</taxon>
        <taxon>Neoteleostei</taxon>
        <taxon>Acanthomorphata</taxon>
        <taxon>Ovalentaria</taxon>
        <taxon>Atherinomorphae</taxon>
        <taxon>Cyprinodontiformes</taxon>
        <taxon>Goodeidae</taxon>
        <taxon>Ilyodon</taxon>
    </lineage>
</organism>
<sequence>MFRSLKKEILETCLNNLRLSALPRGTSTCGRRKLESNAQPCDCKITTLPTEPQSPQCVQGTHKLKEKKKREKKTKTQRDIYSHQIRSVLHRKELYTILAFHQF</sequence>
<gene>
    <name evidence="2" type="ORF">ILYODFUR_039081</name>
</gene>
<dbReference type="Proteomes" id="UP001482620">
    <property type="component" value="Unassembled WGS sequence"/>
</dbReference>
<name>A0ABV0TQV9_9TELE</name>
<dbReference type="EMBL" id="JAHRIQ010045777">
    <property type="protein sequence ID" value="MEQ2235186.1"/>
    <property type="molecule type" value="Genomic_DNA"/>
</dbReference>
<proteinExistence type="predicted"/>
<reference evidence="2 3" key="1">
    <citation type="submission" date="2021-06" db="EMBL/GenBank/DDBJ databases">
        <authorList>
            <person name="Palmer J.M."/>
        </authorList>
    </citation>
    <scope>NUCLEOTIDE SEQUENCE [LARGE SCALE GENOMIC DNA]</scope>
    <source>
        <strain evidence="3">if_2019</strain>
        <tissue evidence="2">Muscle</tissue>
    </source>
</reference>
<protein>
    <submittedName>
        <fullName evidence="2">Uncharacterized protein</fullName>
    </submittedName>
</protein>
<evidence type="ECO:0000313" key="2">
    <source>
        <dbReference type="EMBL" id="MEQ2235186.1"/>
    </source>
</evidence>
<keyword evidence="3" id="KW-1185">Reference proteome</keyword>
<comment type="caution">
    <text evidence="2">The sequence shown here is derived from an EMBL/GenBank/DDBJ whole genome shotgun (WGS) entry which is preliminary data.</text>
</comment>
<evidence type="ECO:0000313" key="3">
    <source>
        <dbReference type="Proteomes" id="UP001482620"/>
    </source>
</evidence>
<accession>A0ABV0TQV9</accession>
<feature type="compositionally biased region" description="Basic residues" evidence="1">
    <location>
        <begin position="62"/>
        <end position="73"/>
    </location>
</feature>